<dbReference type="Proteomes" id="UP000187209">
    <property type="component" value="Unassembled WGS sequence"/>
</dbReference>
<evidence type="ECO:0008006" key="9">
    <source>
        <dbReference type="Google" id="ProtNLM"/>
    </source>
</evidence>
<organism evidence="7 8">
    <name type="scientific">Stentor coeruleus</name>
    <dbReference type="NCBI Taxonomy" id="5963"/>
    <lineage>
        <taxon>Eukaryota</taxon>
        <taxon>Sar</taxon>
        <taxon>Alveolata</taxon>
        <taxon>Ciliophora</taxon>
        <taxon>Postciliodesmatophora</taxon>
        <taxon>Heterotrichea</taxon>
        <taxon>Heterotrichida</taxon>
        <taxon>Stentoridae</taxon>
        <taxon>Stentor</taxon>
    </lineage>
</organism>
<accession>A0A1R2C269</accession>
<keyword evidence="4" id="KW-0378">Hydrolase</keyword>
<protein>
    <recommendedName>
        <fullName evidence="9">Archaemetzincin</fullName>
    </recommendedName>
</protein>
<dbReference type="PANTHER" id="PTHR15910:SF1">
    <property type="entry name" value="ARCHAEMETZINCIN-2"/>
    <property type="match status" value="1"/>
</dbReference>
<dbReference type="CDD" id="cd11375">
    <property type="entry name" value="Peptidase_M54"/>
    <property type="match status" value="1"/>
</dbReference>
<comment type="cofactor">
    <cofactor evidence="1">
        <name>Zn(2+)</name>
        <dbReference type="ChEBI" id="CHEBI:29105"/>
    </cofactor>
</comment>
<dbReference type="Pfam" id="PF07998">
    <property type="entry name" value="Peptidase_M54"/>
    <property type="match status" value="1"/>
</dbReference>
<dbReference type="Gene3D" id="3.40.390.10">
    <property type="entry name" value="Collagenase (Catalytic Domain)"/>
    <property type="match status" value="1"/>
</dbReference>
<sequence>MIKEFTRPTLVEKRQAIGALAGCPIVMRKAIENFEENFEDINLPEPNDWLANNFEHGQTFEQFKIYANIPTPKKNKFYIQPYDTKITKNLLQILKDYSSCFFPGVNFIVRKPVDITKLDIEFREDSGFFQYSSGNILKKMHKIAPLDRFAMIGITNEDMYHGEYSNFVFGLANVINKTGIFSFARYYQEFYGLPPDENLVVLRAVKVMIHEMCHMFGLLHCIYFKCIMNGSNHIDETDQKRLYLCPVCLRKLHLCLGFNPVERYYAIASKCEEIGGYFINDADWYRSKAKIIENNLPKTIEKKIPKAKK</sequence>
<dbReference type="GO" id="GO:0006508">
    <property type="term" value="P:proteolysis"/>
    <property type="evidence" value="ECO:0007669"/>
    <property type="project" value="UniProtKB-KW"/>
</dbReference>
<keyword evidence="8" id="KW-1185">Reference proteome</keyword>
<evidence type="ECO:0000256" key="4">
    <source>
        <dbReference type="ARBA" id="ARBA00022801"/>
    </source>
</evidence>
<keyword evidence="5" id="KW-0862">Zinc</keyword>
<proteinExistence type="predicted"/>
<dbReference type="InterPro" id="IPR012962">
    <property type="entry name" value="Pept_M54_archaemetzincn"/>
</dbReference>
<dbReference type="PANTHER" id="PTHR15910">
    <property type="entry name" value="ARCHAEMETZINCIN"/>
    <property type="match status" value="1"/>
</dbReference>
<dbReference type="EMBL" id="MPUH01000314">
    <property type="protein sequence ID" value="OMJ83132.1"/>
    <property type="molecule type" value="Genomic_DNA"/>
</dbReference>
<evidence type="ECO:0000256" key="5">
    <source>
        <dbReference type="ARBA" id="ARBA00022833"/>
    </source>
</evidence>
<dbReference type="InterPro" id="IPR024079">
    <property type="entry name" value="MetalloPept_cat_dom_sf"/>
</dbReference>
<dbReference type="SUPFAM" id="SSF55486">
    <property type="entry name" value="Metalloproteases ('zincins'), catalytic domain"/>
    <property type="match status" value="1"/>
</dbReference>
<dbReference type="OrthoDB" id="194149at2759"/>
<evidence type="ECO:0000256" key="2">
    <source>
        <dbReference type="ARBA" id="ARBA00022670"/>
    </source>
</evidence>
<comment type="caution">
    <text evidence="7">The sequence shown here is derived from an EMBL/GenBank/DDBJ whole genome shotgun (WGS) entry which is preliminary data.</text>
</comment>
<keyword evidence="3" id="KW-0479">Metal-binding</keyword>
<keyword evidence="2" id="KW-0645">Protease</keyword>
<dbReference type="GO" id="GO:0046872">
    <property type="term" value="F:metal ion binding"/>
    <property type="evidence" value="ECO:0007669"/>
    <property type="project" value="UniProtKB-KW"/>
</dbReference>
<name>A0A1R2C269_9CILI</name>
<keyword evidence="6" id="KW-0482">Metalloprotease</keyword>
<evidence type="ECO:0000256" key="6">
    <source>
        <dbReference type="ARBA" id="ARBA00023049"/>
    </source>
</evidence>
<reference evidence="7 8" key="1">
    <citation type="submission" date="2016-11" db="EMBL/GenBank/DDBJ databases">
        <title>The macronuclear genome of Stentor coeruleus: a giant cell with tiny introns.</title>
        <authorList>
            <person name="Slabodnick M."/>
            <person name="Ruby J.G."/>
            <person name="Reiff S.B."/>
            <person name="Swart E.C."/>
            <person name="Gosai S."/>
            <person name="Prabakaran S."/>
            <person name="Witkowska E."/>
            <person name="Larue G.E."/>
            <person name="Fisher S."/>
            <person name="Freeman R.M."/>
            <person name="Gunawardena J."/>
            <person name="Chu W."/>
            <person name="Stover N.A."/>
            <person name="Gregory B.D."/>
            <person name="Nowacki M."/>
            <person name="Derisi J."/>
            <person name="Roy S.W."/>
            <person name="Marshall W.F."/>
            <person name="Sood P."/>
        </authorList>
    </citation>
    <scope>NUCLEOTIDE SEQUENCE [LARGE SCALE GENOMIC DNA]</scope>
    <source>
        <strain evidence="7">WM001</strain>
    </source>
</reference>
<evidence type="ECO:0000313" key="7">
    <source>
        <dbReference type="EMBL" id="OMJ83132.1"/>
    </source>
</evidence>
<evidence type="ECO:0000313" key="8">
    <source>
        <dbReference type="Proteomes" id="UP000187209"/>
    </source>
</evidence>
<dbReference type="AlphaFoldDB" id="A0A1R2C269"/>
<evidence type="ECO:0000256" key="1">
    <source>
        <dbReference type="ARBA" id="ARBA00001947"/>
    </source>
</evidence>
<evidence type="ECO:0000256" key="3">
    <source>
        <dbReference type="ARBA" id="ARBA00022723"/>
    </source>
</evidence>
<dbReference type="GO" id="GO:0008237">
    <property type="term" value="F:metallopeptidase activity"/>
    <property type="evidence" value="ECO:0007669"/>
    <property type="project" value="UniProtKB-KW"/>
</dbReference>
<gene>
    <name evidence="7" type="ORF">SteCoe_15984</name>
</gene>